<dbReference type="Pfam" id="PF13649">
    <property type="entry name" value="Methyltransf_25"/>
    <property type="match status" value="1"/>
</dbReference>
<dbReference type="SUPFAM" id="SSF53335">
    <property type="entry name" value="S-adenosyl-L-methionine-dependent methyltransferases"/>
    <property type="match status" value="1"/>
</dbReference>
<dbReference type="RefSeq" id="WP_311597886.1">
    <property type="nucleotide sequence ID" value="NZ_JAVREM010000009.1"/>
</dbReference>
<organism evidence="5 6">
    <name type="scientific">Streptomyces millisiae</name>
    <dbReference type="NCBI Taxonomy" id="3075542"/>
    <lineage>
        <taxon>Bacteria</taxon>
        <taxon>Bacillati</taxon>
        <taxon>Actinomycetota</taxon>
        <taxon>Actinomycetes</taxon>
        <taxon>Kitasatosporales</taxon>
        <taxon>Streptomycetaceae</taxon>
        <taxon>Streptomyces</taxon>
    </lineage>
</organism>
<name>A0ABU2LNQ3_9ACTN</name>
<dbReference type="SUPFAM" id="SSF46785">
    <property type="entry name" value="Winged helix' DNA-binding domain"/>
    <property type="match status" value="1"/>
</dbReference>
<accession>A0ABU2LNQ3</accession>
<dbReference type="CDD" id="cd02440">
    <property type="entry name" value="AdoMet_MTases"/>
    <property type="match status" value="1"/>
</dbReference>
<dbReference type="Gene3D" id="1.10.10.10">
    <property type="entry name" value="Winged helix-like DNA-binding domain superfamily/Winged helix DNA-binding domain"/>
    <property type="match status" value="1"/>
</dbReference>
<dbReference type="InterPro" id="IPR041698">
    <property type="entry name" value="Methyltransf_25"/>
</dbReference>
<comment type="caution">
    <text evidence="5">The sequence shown here is derived from an EMBL/GenBank/DDBJ whole genome shotgun (WGS) entry which is preliminary data.</text>
</comment>
<dbReference type="Gene3D" id="3.40.50.150">
    <property type="entry name" value="Vaccinia Virus protein VP39"/>
    <property type="match status" value="1"/>
</dbReference>
<keyword evidence="3" id="KW-0949">S-adenosyl-L-methionine</keyword>
<dbReference type="InterPro" id="IPR036388">
    <property type="entry name" value="WH-like_DNA-bd_sf"/>
</dbReference>
<feature type="domain" description="Methyltransferase" evidence="4">
    <location>
        <begin position="163"/>
        <end position="257"/>
    </location>
</feature>
<dbReference type="PANTHER" id="PTHR43712:SF2">
    <property type="entry name" value="O-METHYLTRANSFERASE CICE"/>
    <property type="match status" value="1"/>
</dbReference>
<keyword evidence="1 5" id="KW-0489">Methyltransferase</keyword>
<evidence type="ECO:0000256" key="3">
    <source>
        <dbReference type="ARBA" id="ARBA00022691"/>
    </source>
</evidence>
<reference evidence="6" key="1">
    <citation type="submission" date="2023-07" db="EMBL/GenBank/DDBJ databases">
        <title>30 novel species of actinomycetes from the DSMZ collection.</title>
        <authorList>
            <person name="Nouioui I."/>
        </authorList>
    </citation>
    <scope>NUCLEOTIDE SEQUENCE [LARGE SCALE GENOMIC DNA]</scope>
    <source>
        <strain evidence="6">DSM 44918</strain>
    </source>
</reference>
<dbReference type="InterPro" id="IPR029063">
    <property type="entry name" value="SAM-dependent_MTases_sf"/>
</dbReference>
<protein>
    <submittedName>
        <fullName evidence="5">Class I SAM-dependent methyltransferase</fullName>
        <ecNumber evidence="5">2.1.-.-</ecNumber>
    </submittedName>
</protein>
<evidence type="ECO:0000256" key="1">
    <source>
        <dbReference type="ARBA" id="ARBA00022603"/>
    </source>
</evidence>
<evidence type="ECO:0000313" key="5">
    <source>
        <dbReference type="EMBL" id="MDT0318918.1"/>
    </source>
</evidence>
<dbReference type="PANTHER" id="PTHR43712">
    <property type="entry name" value="PUTATIVE (AFU_ORTHOLOGUE AFUA_4G14580)-RELATED"/>
    <property type="match status" value="1"/>
</dbReference>
<evidence type="ECO:0000313" key="6">
    <source>
        <dbReference type="Proteomes" id="UP001183420"/>
    </source>
</evidence>
<keyword evidence="6" id="KW-1185">Reference proteome</keyword>
<evidence type="ECO:0000259" key="4">
    <source>
        <dbReference type="Pfam" id="PF13649"/>
    </source>
</evidence>
<evidence type="ECO:0000256" key="2">
    <source>
        <dbReference type="ARBA" id="ARBA00022679"/>
    </source>
</evidence>
<sequence>MTTSQQRLPEGARYCADTFNGAIASAALSAAWEIGLLDELDQKRRVDIVDFAERRDAHPHTVRAILVALSSRRIVTLDAERRVAETDIGFDDAFRARAFFYWLTRGCGELLTTLPVKVVNSLRQGGFVRRDARALSVACRNITQTYFDPPLCDMLEKLELGTVADLGCGGGERLRMLAALRPELRLIGVDRSASAISLAREAVREAGFADRVTLLQDDLVTMGPRPEYGQVDTVTCFLMGHDLWPRQNCVRTLRRLRTVFPSVRNLILGDTCRSTGLDGPEHPMFTLGFETVHSVMGQLVPTIDEWSTAIEESGWRIVDRRLLDVPAFSFIDVLTPA</sequence>
<keyword evidence="2 5" id="KW-0808">Transferase</keyword>
<dbReference type="EC" id="2.1.-.-" evidence="5"/>
<dbReference type="EMBL" id="JAVREM010000009">
    <property type="protein sequence ID" value="MDT0318918.1"/>
    <property type="molecule type" value="Genomic_DNA"/>
</dbReference>
<proteinExistence type="predicted"/>
<dbReference type="Proteomes" id="UP001183420">
    <property type="component" value="Unassembled WGS sequence"/>
</dbReference>
<dbReference type="GO" id="GO:0032259">
    <property type="term" value="P:methylation"/>
    <property type="evidence" value="ECO:0007669"/>
    <property type="project" value="UniProtKB-KW"/>
</dbReference>
<gene>
    <name evidence="5" type="ORF">RNC47_11275</name>
</gene>
<dbReference type="InterPro" id="IPR036390">
    <property type="entry name" value="WH_DNA-bd_sf"/>
</dbReference>
<dbReference type="GO" id="GO:0008168">
    <property type="term" value="F:methyltransferase activity"/>
    <property type="evidence" value="ECO:0007669"/>
    <property type="project" value="UniProtKB-KW"/>
</dbReference>